<organism evidence="5 6">
    <name type="scientific">Bacillus mesophilus</name>
    <dbReference type="NCBI Taxonomy" id="1808955"/>
    <lineage>
        <taxon>Bacteria</taxon>
        <taxon>Bacillati</taxon>
        <taxon>Bacillota</taxon>
        <taxon>Bacilli</taxon>
        <taxon>Bacillales</taxon>
        <taxon>Bacillaceae</taxon>
        <taxon>Bacillus</taxon>
    </lineage>
</organism>
<dbReference type="SMART" id="SM00420">
    <property type="entry name" value="HTH_DEOR"/>
    <property type="match status" value="1"/>
</dbReference>
<dbReference type="Pfam" id="PF00455">
    <property type="entry name" value="DeoRC"/>
    <property type="match status" value="1"/>
</dbReference>
<evidence type="ECO:0000256" key="2">
    <source>
        <dbReference type="ARBA" id="ARBA00023125"/>
    </source>
</evidence>
<evidence type="ECO:0000259" key="4">
    <source>
        <dbReference type="PROSITE" id="PS51000"/>
    </source>
</evidence>
<keyword evidence="6" id="KW-1185">Reference proteome</keyword>
<evidence type="ECO:0000256" key="1">
    <source>
        <dbReference type="ARBA" id="ARBA00023015"/>
    </source>
</evidence>
<dbReference type="SMART" id="SM01134">
    <property type="entry name" value="DeoRC"/>
    <property type="match status" value="1"/>
</dbReference>
<dbReference type="Pfam" id="PF08220">
    <property type="entry name" value="HTH_DeoR"/>
    <property type="match status" value="1"/>
</dbReference>
<protein>
    <submittedName>
        <fullName evidence="5">DeoR/GlpR transcriptional regulator</fullName>
    </submittedName>
</protein>
<dbReference type="InterPro" id="IPR001034">
    <property type="entry name" value="DeoR_HTH"/>
</dbReference>
<dbReference type="EMBL" id="JAAIWM010000003">
    <property type="protein sequence ID" value="NEY72164.1"/>
    <property type="molecule type" value="Genomic_DNA"/>
</dbReference>
<reference evidence="5 6" key="1">
    <citation type="submission" date="2020-02" db="EMBL/GenBank/DDBJ databases">
        <title>Bacillus aquiflavi sp. nov., isolated from yellow water of strong flavor Chinese baijiu in Yibin region of China.</title>
        <authorList>
            <person name="Xie J."/>
        </authorList>
    </citation>
    <scope>NUCLEOTIDE SEQUENCE [LARGE SCALE GENOMIC DNA]</scope>
    <source>
        <strain evidence="5 6">SA4</strain>
    </source>
</reference>
<dbReference type="GO" id="GO:0003700">
    <property type="term" value="F:DNA-binding transcription factor activity"/>
    <property type="evidence" value="ECO:0007669"/>
    <property type="project" value="InterPro"/>
</dbReference>
<keyword evidence="3" id="KW-0804">Transcription</keyword>
<dbReference type="RefSeq" id="WP_163179628.1">
    <property type="nucleotide sequence ID" value="NZ_JAAIWM010000003.1"/>
</dbReference>
<evidence type="ECO:0000313" key="5">
    <source>
        <dbReference type="EMBL" id="NEY72164.1"/>
    </source>
</evidence>
<feature type="domain" description="HTH deoR-type" evidence="4">
    <location>
        <begin position="3"/>
        <end position="58"/>
    </location>
</feature>
<dbReference type="InterPro" id="IPR014036">
    <property type="entry name" value="DeoR-like_C"/>
</dbReference>
<dbReference type="InterPro" id="IPR018356">
    <property type="entry name" value="Tscrpt_reg_HTH_DeoR_CS"/>
</dbReference>
<dbReference type="SUPFAM" id="SSF100950">
    <property type="entry name" value="NagB/RpiA/CoA transferase-like"/>
    <property type="match status" value="1"/>
</dbReference>
<dbReference type="InterPro" id="IPR050313">
    <property type="entry name" value="Carb_Metab_HTH_regulators"/>
</dbReference>
<dbReference type="PANTHER" id="PTHR30363">
    <property type="entry name" value="HTH-TYPE TRANSCRIPTIONAL REGULATOR SRLR-RELATED"/>
    <property type="match status" value="1"/>
</dbReference>
<proteinExistence type="predicted"/>
<keyword evidence="2" id="KW-0238">DNA-binding</keyword>
<comment type="caution">
    <text evidence="5">The sequence shown here is derived from an EMBL/GenBank/DDBJ whole genome shotgun (WGS) entry which is preliminary data.</text>
</comment>
<name>A0A6M0Q753_9BACI</name>
<accession>A0A6M0Q753</accession>
<evidence type="ECO:0000313" key="6">
    <source>
        <dbReference type="Proteomes" id="UP000481043"/>
    </source>
</evidence>
<dbReference type="Gene3D" id="3.40.50.1360">
    <property type="match status" value="1"/>
</dbReference>
<dbReference type="GO" id="GO:0003677">
    <property type="term" value="F:DNA binding"/>
    <property type="evidence" value="ECO:0007669"/>
    <property type="project" value="UniProtKB-KW"/>
</dbReference>
<dbReference type="PANTHER" id="PTHR30363:SF56">
    <property type="entry name" value="TRANSCRIPTIONAL REGULATOR, DEOR FAMILY"/>
    <property type="match status" value="1"/>
</dbReference>
<dbReference type="SUPFAM" id="SSF46785">
    <property type="entry name" value="Winged helix' DNA-binding domain"/>
    <property type="match status" value="1"/>
</dbReference>
<gene>
    <name evidence="5" type="ORF">G4D63_10545</name>
</gene>
<dbReference type="PROSITE" id="PS51000">
    <property type="entry name" value="HTH_DEOR_2"/>
    <property type="match status" value="1"/>
</dbReference>
<evidence type="ECO:0000256" key="3">
    <source>
        <dbReference type="ARBA" id="ARBA00023163"/>
    </source>
</evidence>
<sequence>MLTAERYRIILEMIAEREVVKLHELVEATQSSESTIRRDLSQLELNHKLKRVHGGAALLHQKGEELSITEKSTKNLSEKEEIGKFAAGLIRNGDCIYLDAGTTVFQMIRFIQAKDIKVVTNGLTHLEALLEQNIDTFLIGGHIKQKTRALIGSGAFQALKQFRFDKTFIGVNGIHPQFGYTTPDPEEALIKSKALQLGQEAYVLADHTKFHEVTFAKVADINEACIITNVIESEILAEYKEKTRIEVVSL</sequence>
<dbReference type="InterPro" id="IPR037171">
    <property type="entry name" value="NagB/RpiA_transferase-like"/>
</dbReference>
<keyword evidence="1" id="KW-0805">Transcription regulation</keyword>
<dbReference type="PROSITE" id="PS00894">
    <property type="entry name" value="HTH_DEOR_1"/>
    <property type="match status" value="1"/>
</dbReference>
<dbReference type="Proteomes" id="UP000481043">
    <property type="component" value="Unassembled WGS sequence"/>
</dbReference>
<dbReference type="InterPro" id="IPR036390">
    <property type="entry name" value="WH_DNA-bd_sf"/>
</dbReference>
<dbReference type="PRINTS" id="PR00037">
    <property type="entry name" value="HTHLACR"/>
</dbReference>
<dbReference type="AlphaFoldDB" id="A0A6M0Q753"/>